<dbReference type="InterPro" id="IPR045767">
    <property type="entry name" value="DUF6134"/>
</dbReference>
<gene>
    <name evidence="1" type="ORF">GS399_05890</name>
</gene>
<accession>A0A7K1Y8Y3</accession>
<protein>
    <recommendedName>
        <fullName evidence="3">DUF3108 domain-containing protein</fullName>
    </recommendedName>
</protein>
<keyword evidence="2" id="KW-1185">Reference proteome</keyword>
<evidence type="ECO:0000313" key="1">
    <source>
        <dbReference type="EMBL" id="MXV50498.1"/>
    </source>
</evidence>
<evidence type="ECO:0000313" key="2">
    <source>
        <dbReference type="Proteomes" id="UP000466586"/>
    </source>
</evidence>
<reference evidence="1 2" key="1">
    <citation type="submission" date="2019-11" db="EMBL/GenBank/DDBJ databases">
        <title>Pedobacter sp. HMF7647 Genome sequencing and assembly.</title>
        <authorList>
            <person name="Kang H."/>
            <person name="Kim H."/>
            <person name="Joh K."/>
        </authorList>
    </citation>
    <scope>NUCLEOTIDE SEQUENCE [LARGE SCALE GENOMIC DNA]</scope>
    <source>
        <strain evidence="1 2">HMF7647</strain>
    </source>
</reference>
<dbReference type="Proteomes" id="UP000466586">
    <property type="component" value="Unassembled WGS sequence"/>
</dbReference>
<organism evidence="1 2">
    <name type="scientific">Hufsiella arboris</name>
    <dbReference type="NCBI Taxonomy" id="2695275"/>
    <lineage>
        <taxon>Bacteria</taxon>
        <taxon>Pseudomonadati</taxon>
        <taxon>Bacteroidota</taxon>
        <taxon>Sphingobacteriia</taxon>
        <taxon>Sphingobacteriales</taxon>
        <taxon>Sphingobacteriaceae</taxon>
        <taxon>Hufsiella</taxon>
    </lineage>
</organism>
<dbReference type="AlphaFoldDB" id="A0A7K1Y8Y3"/>
<sequence>MIPAMLFCILRRYLSDKKVDRNFIAETFTQLKTSIKPVLIAILFIAASASVCANEQTLNYSVLHNGKVVGSMQLYQKRSGENLYLRIHSDVKMRLIVGIHVQLEEESFYKYGKLINSRLCRKVNGDEKANRQTIASGNNYKTIAEGRSGIMSTPNIDTNLIMLYVNEPGLTTKVYSDNFQKFLNIRKVKTHCYRIDLPDGNYNDYTYTNGICSKIDIHHTLYTIQVQLT</sequence>
<dbReference type="Pfam" id="PF19630">
    <property type="entry name" value="DUF6134"/>
    <property type="match status" value="1"/>
</dbReference>
<dbReference type="RefSeq" id="WP_160843667.1">
    <property type="nucleotide sequence ID" value="NZ_WVHT01000002.1"/>
</dbReference>
<name>A0A7K1Y8Y3_9SPHI</name>
<proteinExistence type="predicted"/>
<evidence type="ECO:0008006" key="3">
    <source>
        <dbReference type="Google" id="ProtNLM"/>
    </source>
</evidence>
<comment type="caution">
    <text evidence="1">The sequence shown here is derived from an EMBL/GenBank/DDBJ whole genome shotgun (WGS) entry which is preliminary data.</text>
</comment>
<dbReference type="EMBL" id="WVHT01000002">
    <property type="protein sequence ID" value="MXV50498.1"/>
    <property type="molecule type" value="Genomic_DNA"/>
</dbReference>